<dbReference type="Proteomes" id="UP000287171">
    <property type="component" value="Unassembled WGS sequence"/>
</dbReference>
<accession>A0A402B5C5</accession>
<dbReference type="RefSeq" id="WP_126626975.1">
    <property type="nucleotide sequence ID" value="NZ_BIFT01000001.1"/>
</dbReference>
<sequence length="80" mass="9255">MARIDGVNPEEVETYIRKVFESQEKIWGSPLLNHLVYARRPSIFRGARAMWTGISTSGLIDEKLQCLLNRRVAMLNKCEF</sequence>
<dbReference type="EMBL" id="BIFT01000001">
    <property type="protein sequence ID" value="GCE26534.1"/>
    <property type="molecule type" value="Genomic_DNA"/>
</dbReference>
<protein>
    <recommendedName>
        <fullName evidence="3">Carboxymuconolactone decarboxylase-like domain-containing protein</fullName>
    </recommendedName>
</protein>
<dbReference type="OrthoDB" id="163536at2"/>
<name>A0A402B5C5_9CHLR</name>
<proteinExistence type="predicted"/>
<dbReference type="SUPFAM" id="SSF69118">
    <property type="entry name" value="AhpD-like"/>
    <property type="match status" value="1"/>
</dbReference>
<evidence type="ECO:0008006" key="3">
    <source>
        <dbReference type="Google" id="ProtNLM"/>
    </source>
</evidence>
<evidence type="ECO:0000313" key="2">
    <source>
        <dbReference type="Proteomes" id="UP000287171"/>
    </source>
</evidence>
<reference evidence="2" key="1">
    <citation type="submission" date="2018-12" db="EMBL/GenBank/DDBJ databases">
        <title>Tengunoibacter tsumagoiensis gen. nov., sp. nov., Dictyobacter kobayashii sp. nov., D. alpinus sp. nov., and D. joshuensis sp. nov. and description of Dictyobacteraceae fam. nov. within the order Ktedonobacterales isolated from Tengu-no-mugimeshi.</title>
        <authorList>
            <person name="Wang C.M."/>
            <person name="Zheng Y."/>
            <person name="Sakai Y."/>
            <person name="Toyoda A."/>
            <person name="Minakuchi Y."/>
            <person name="Abe K."/>
            <person name="Yokota A."/>
            <person name="Yabe S."/>
        </authorList>
    </citation>
    <scope>NUCLEOTIDE SEQUENCE [LARGE SCALE GENOMIC DNA]</scope>
    <source>
        <strain evidence="2">Uno16</strain>
    </source>
</reference>
<gene>
    <name evidence="1" type="ORF">KDA_20180</name>
</gene>
<dbReference type="InterPro" id="IPR029032">
    <property type="entry name" value="AhpD-like"/>
</dbReference>
<comment type="caution">
    <text evidence="1">The sequence shown here is derived from an EMBL/GenBank/DDBJ whole genome shotgun (WGS) entry which is preliminary data.</text>
</comment>
<organism evidence="1 2">
    <name type="scientific">Dictyobacter alpinus</name>
    <dbReference type="NCBI Taxonomy" id="2014873"/>
    <lineage>
        <taxon>Bacteria</taxon>
        <taxon>Bacillati</taxon>
        <taxon>Chloroflexota</taxon>
        <taxon>Ktedonobacteria</taxon>
        <taxon>Ktedonobacterales</taxon>
        <taxon>Dictyobacteraceae</taxon>
        <taxon>Dictyobacter</taxon>
    </lineage>
</organism>
<dbReference type="AlphaFoldDB" id="A0A402B5C5"/>
<evidence type="ECO:0000313" key="1">
    <source>
        <dbReference type="EMBL" id="GCE26534.1"/>
    </source>
</evidence>
<keyword evidence="2" id="KW-1185">Reference proteome</keyword>